<comment type="caution">
    <text evidence="2">The sequence shown here is derived from an EMBL/GenBank/DDBJ whole genome shotgun (WGS) entry which is preliminary data.</text>
</comment>
<dbReference type="EMBL" id="VLKU01000004">
    <property type="protein sequence ID" value="TWI34925.1"/>
    <property type="molecule type" value="Genomic_DNA"/>
</dbReference>
<organism evidence="2 3">
    <name type="scientific">Paracoccus sulfuroxidans</name>
    <dbReference type="NCBI Taxonomy" id="384678"/>
    <lineage>
        <taxon>Bacteria</taxon>
        <taxon>Pseudomonadati</taxon>
        <taxon>Pseudomonadota</taxon>
        <taxon>Alphaproteobacteria</taxon>
        <taxon>Rhodobacterales</taxon>
        <taxon>Paracoccaceae</taxon>
        <taxon>Paracoccus</taxon>
    </lineage>
</organism>
<dbReference type="AlphaFoldDB" id="A0A562NRY1"/>
<reference evidence="2 3" key="1">
    <citation type="journal article" date="2015" name="Stand. Genomic Sci.">
        <title>Genomic Encyclopedia of Bacterial and Archaeal Type Strains, Phase III: the genomes of soil and plant-associated and newly described type strains.</title>
        <authorList>
            <person name="Whitman W.B."/>
            <person name="Woyke T."/>
            <person name="Klenk H.P."/>
            <person name="Zhou Y."/>
            <person name="Lilburn T.G."/>
            <person name="Beck B.J."/>
            <person name="De Vos P."/>
            <person name="Vandamme P."/>
            <person name="Eisen J.A."/>
            <person name="Garrity G."/>
            <person name="Hugenholtz P."/>
            <person name="Kyrpides N.C."/>
        </authorList>
    </citation>
    <scope>NUCLEOTIDE SEQUENCE [LARGE SCALE GENOMIC DNA]</scope>
    <source>
        <strain evidence="2 3">CGMCC 1.5364</strain>
    </source>
</reference>
<feature type="domain" description="Hedgehog/Intein (Hint)" evidence="1">
    <location>
        <begin position="179"/>
        <end position="325"/>
    </location>
</feature>
<dbReference type="InterPro" id="IPR036844">
    <property type="entry name" value="Hint_dom_sf"/>
</dbReference>
<evidence type="ECO:0000313" key="2">
    <source>
        <dbReference type="EMBL" id="TWI34925.1"/>
    </source>
</evidence>
<dbReference type="Proteomes" id="UP000316225">
    <property type="component" value="Unassembled WGS sequence"/>
</dbReference>
<evidence type="ECO:0000259" key="1">
    <source>
        <dbReference type="Pfam" id="PF13403"/>
    </source>
</evidence>
<proteinExistence type="predicted"/>
<dbReference type="SUPFAM" id="SSF51294">
    <property type="entry name" value="Hedgehog/intein (Hint) domain"/>
    <property type="match status" value="1"/>
</dbReference>
<evidence type="ECO:0000313" key="3">
    <source>
        <dbReference type="Proteomes" id="UP000316225"/>
    </source>
</evidence>
<protein>
    <submittedName>
        <fullName evidence="2">Hint domain-containing protein</fullName>
    </submittedName>
</protein>
<dbReference type="Pfam" id="PF13403">
    <property type="entry name" value="Hint_2"/>
    <property type="match status" value="1"/>
</dbReference>
<keyword evidence="3" id="KW-1185">Reference proteome</keyword>
<dbReference type="InterPro" id="IPR028992">
    <property type="entry name" value="Hedgehog/Intein_dom"/>
</dbReference>
<accession>A0A562NRY1</accession>
<sequence>MPSTTTNLMWIGKAPLFDSTPSTNIGQTQANAINGWTAEGSSGIRPVSVSGNYYTGSVGNHFNTSYQGTFFESPSRFSYDDPDTSAHVSNATINTFVQANFTITVHDADGNSHDVTQSGILMQTSSGDIFFRPSVSSLPEWNDIDRISKVVVSGVSPLPNSTYPATIGFSSSVYELTVVCFARGTELSTSTGSCAVECLQIGTMVKTKDNGMQPIRWMGSKRLTYKQLQANAHLRPIRIRAGALGTNLPRYDLLVSPQHRILVCSSIAQRMFGTNEVLVAAKQLLQLDGIDIASDIAEVEYFHILFDRHEIVFSNGAETESFFTGPEAIKAVGAAASEEIFAIFPELRTRDYRPVAARQLTSGRQARKLAVRHVQNRRSLVS</sequence>
<name>A0A562NRY1_9RHOB</name>
<gene>
    <name evidence="2" type="ORF">IQ24_01433</name>
</gene>